<evidence type="ECO:0000259" key="2">
    <source>
        <dbReference type="Pfam" id="PF06985"/>
    </source>
</evidence>
<evidence type="ECO:0000256" key="1">
    <source>
        <dbReference type="SAM" id="Phobius"/>
    </source>
</evidence>
<dbReference type="Pfam" id="PF06985">
    <property type="entry name" value="HET"/>
    <property type="match status" value="1"/>
</dbReference>
<reference evidence="3 4" key="1">
    <citation type="submission" date="2024-09" db="EMBL/GenBank/DDBJ databases">
        <title>Rethinking Asexuality: The Enigmatic Case of Functional Sexual Genes in Lepraria (Stereocaulaceae).</title>
        <authorList>
            <person name="Doellman M."/>
            <person name="Sun Y."/>
            <person name="Barcenas-Pena A."/>
            <person name="Lumbsch H.T."/>
            <person name="Grewe F."/>
        </authorList>
    </citation>
    <scope>NUCLEOTIDE SEQUENCE [LARGE SCALE GENOMIC DNA]</scope>
    <source>
        <strain evidence="3 4">Mercado 3170</strain>
    </source>
</reference>
<proteinExistence type="predicted"/>
<feature type="transmembrane region" description="Helical" evidence="1">
    <location>
        <begin position="518"/>
        <end position="537"/>
    </location>
</feature>
<protein>
    <recommendedName>
        <fullName evidence="2">Heterokaryon incompatibility domain-containing protein</fullName>
    </recommendedName>
</protein>
<accession>A0ABR4AJ87</accession>
<dbReference type="InterPro" id="IPR010730">
    <property type="entry name" value="HET"/>
</dbReference>
<dbReference type="EMBL" id="JBEFKJ010000011">
    <property type="protein sequence ID" value="KAL2043493.1"/>
    <property type="molecule type" value="Genomic_DNA"/>
</dbReference>
<keyword evidence="1" id="KW-0472">Membrane</keyword>
<keyword evidence="4" id="KW-1185">Reference proteome</keyword>
<evidence type="ECO:0000313" key="3">
    <source>
        <dbReference type="EMBL" id="KAL2043493.1"/>
    </source>
</evidence>
<comment type="caution">
    <text evidence="3">The sequence shown here is derived from an EMBL/GenBank/DDBJ whole genome shotgun (WGS) entry which is preliminary data.</text>
</comment>
<dbReference type="Proteomes" id="UP001590950">
    <property type="component" value="Unassembled WGS sequence"/>
</dbReference>
<dbReference type="InterPro" id="IPR052895">
    <property type="entry name" value="HetReg/Transcr_Mod"/>
</dbReference>
<name>A0ABR4AJ87_9LECA</name>
<dbReference type="PANTHER" id="PTHR24148:SF64">
    <property type="entry name" value="HETEROKARYON INCOMPATIBILITY DOMAIN-CONTAINING PROTEIN"/>
    <property type="match status" value="1"/>
</dbReference>
<keyword evidence="1" id="KW-1133">Transmembrane helix</keyword>
<feature type="domain" description="Heterokaryon incompatibility" evidence="2">
    <location>
        <begin position="58"/>
        <end position="210"/>
    </location>
</feature>
<organism evidence="3 4">
    <name type="scientific">Stereocaulon virgatum</name>
    <dbReference type="NCBI Taxonomy" id="373712"/>
    <lineage>
        <taxon>Eukaryota</taxon>
        <taxon>Fungi</taxon>
        <taxon>Dikarya</taxon>
        <taxon>Ascomycota</taxon>
        <taxon>Pezizomycotina</taxon>
        <taxon>Lecanoromycetes</taxon>
        <taxon>OSLEUM clade</taxon>
        <taxon>Lecanoromycetidae</taxon>
        <taxon>Lecanorales</taxon>
        <taxon>Lecanorineae</taxon>
        <taxon>Stereocaulaceae</taxon>
        <taxon>Stereocaulon</taxon>
    </lineage>
</organism>
<dbReference type="Pfam" id="PF26639">
    <property type="entry name" value="Het-6_barrel"/>
    <property type="match status" value="1"/>
</dbReference>
<evidence type="ECO:0000313" key="4">
    <source>
        <dbReference type="Proteomes" id="UP001590950"/>
    </source>
</evidence>
<gene>
    <name evidence="3" type="ORF">N7G274_003800</name>
</gene>
<dbReference type="PANTHER" id="PTHR24148">
    <property type="entry name" value="ANKYRIN REPEAT DOMAIN-CONTAINING PROTEIN 39 HOMOLOG-RELATED"/>
    <property type="match status" value="1"/>
</dbReference>
<feature type="transmembrane region" description="Helical" evidence="1">
    <location>
        <begin position="549"/>
        <end position="571"/>
    </location>
</feature>
<keyword evidence="1" id="KW-0812">Transmembrane</keyword>
<sequence>MMSTSKQLEPTALTGRYCYCDELEGENIRLLKLTPGLATEQISCHLVYKRLDEEDLEYNALSYVWGDASDLTTMLCDGLLFQITRNLHDALSQIRLNRHETLLWVDAVCIDQANKVEKTRQVRLMTEIYSQAELVLIWLGDELATDKDGVQLMRKVEQVLGQPTFDRRTFGTTYLDLEALGLPDMFDPCWATLVKILTRQWFTRMWTIQELVLARQAVFLCGPVEIRSSSMLHVAGNFSKFVTLKNVMGVHATVDSAIHASNASALCSLASTFSASRDVKLLNLLWLTRNFKATDPRDGLFALVALTEDVKSTIIDYKRSLRDVLIQLAILVLTSGLTKLINTKPLCLLSYVEAATRRPDLPSWVPEWKSRDPAFRPLSLILPARTSIDYGDGSFSVNLDKTLNVRGKFIGKLKTIVQSTPYLESLAGSSAEETQSKASQMHAWNVKVSQLVRTAPCSSQYVNVAEARWRTLCFNGGAHEPAPPETASAFEAWQQTIDCLDQLQRASRFSEAFSDLRFIWPFVISGFWLGYGALEAFRRRIAVSKTLRWSVFWLAAYGIGYQSINLIEYLVGPDLSIDRSSLISRCAPLPKKAESFEQAFGRYCGGRRFCVTEQGYMGWVSLAAREGDEVATFYGTRLLHTLRRESRGFRLTGDCYLQGLMEGEAATLDCPEADIRII</sequence>